<evidence type="ECO:0000313" key="2">
    <source>
        <dbReference type="EMBL" id="SFY02547.1"/>
    </source>
</evidence>
<dbReference type="AlphaFoldDB" id="A0A1K2BVC4"/>
<evidence type="ECO:0000259" key="1">
    <source>
        <dbReference type="Pfam" id="PF13577"/>
    </source>
</evidence>
<sequence length="143" mass="15521">MTLSVEDRLDISELLALHGHLVDNDEMDRLDELFTEDIVYETSNLGHGELHGLAAFRDMARARAGKPGAPVGHHVTNIVLTEAGEGRVHGRSKGIGAGPDGECGSVTYEDVIVRGERGWRISRRKIILHFSPAAAPETEEADS</sequence>
<accession>A0A1K2BVC4</accession>
<proteinExistence type="predicted"/>
<dbReference type="RefSeq" id="WP_072486205.1">
    <property type="nucleotide sequence ID" value="NZ_CP108276.1"/>
</dbReference>
<reference evidence="2 3" key="1">
    <citation type="submission" date="2016-11" db="EMBL/GenBank/DDBJ databases">
        <authorList>
            <person name="Jaros S."/>
            <person name="Januszkiewicz K."/>
            <person name="Wedrychowicz H."/>
        </authorList>
    </citation>
    <scope>NUCLEOTIDE SEQUENCE [LARGE SCALE GENOMIC DNA]</scope>
    <source>
        <strain evidence="2 3">OK807</strain>
    </source>
</reference>
<dbReference type="Gene3D" id="3.10.450.50">
    <property type="match status" value="1"/>
</dbReference>
<gene>
    <name evidence="2" type="ORF">SAMN02787144_1009182</name>
</gene>
<dbReference type="OrthoDB" id="9180262at2"/>
<evidence type="ECO:0000313" key="3">
    <source>
        <dbReference type="Proteomes" id="UP000181909"/>
    </source>
</evidence>
<feature type="domain" description="SnoaL-like" evidence="1">
    <location>
        <begin position="5"/>
        <end position="125"/>
    </location>
</feature>
<dbReference type="EMBL" id="FPJO01000009">
    <property type="protein sequence ID" value="SFY02547.1"/>
    <property type="molecule type" value="Genomic_DNA"/>
</dbReference>
<dbReference type="Pfam" id="PF13577">
    <property type="entry name" value="SnoaL_4"/>
    <property type="match status" value="1"/>
</dbReference>
<protein>
    <submittedName>
        <fullName evidence="2">SnoaL-like domain-containing protein</fullName>
    </submittedName>
</protein>
<dbReference type="STRING" id="1893.SAMN02787144_1009182"/>
<organism evidence="2 3">
    <name type="scientific">Streptomyces atratus</name>
    <dbReference type="NCBI Taxonomy" id="1893"/>
    <lineage>
        <taxon>Bacteria</taxon>
        <taxon>Bacillati</taxon>
        <taxon>Actinomycetota</taxon>
        <taxon>Actinomycetes</taxon>
        <taxon>Kitasatosporales</taxon>
        <taxon>Streptomycetaceae</taxon>
        <taxon>Streptomyces</taxon>
    </lineage>
</organism>
<dbReference type="SUPFAM" id="SSF54427">
    <property type="entry name" value="NTF2-like"/>
    <property type="match status" value="1"/>
</dbReference>
<dbReference type="Proteomes" id="UP000181909">
    <property type="component" value="Unassembled WGS sequence"/>
</dbReference>
<dbReference type="InterPro" id="IPR032710">
    <property type="entry name" value="NTF2-like_dom_sf"/>
</dbReference>
<dbReference type="InterPro" id="IPR037401">
    <property type="entry name" value="SnoaL-like"/>
</dbReference>
<name>A0A1K2BVC4_STRAR</name>